<dbReference type="Proteomes" id="UP000242561">
    <property type="component" value="Chromosome"/>
</dbReference>
<sequence length="61" mass="6860">MSVDKLSRLNKASLLYAAEISAAIINNDLSSLLEKYFWHKKGGSDAPFSYEHSDKRINDSL</sequence>
<evidence type="ECO:0000313" key="2">
    <source>
        <dbReference type="Proteomes" id="UP000242561"/>
    </source>
</evidence>
<keyword evidence="2" id="KW-1185">Reference proteome</keyword>
<proteinExistence type="predicted"/>
<dbReference type="EMBL" id="CP018154">
    <property type="protein sequence ID" value="APG61897.1"/>
    <property type="molecule type" value="Genomic_DNA"/>
</dbReference>
<evidence type="ECO:0000313" key="1">
    <source>
        <dbReference type="EMBL" id="APG61897.1"/>
    </source>
</evidence>
<protein>
    <submittedName>
        <fullName evidence="1">Uncharacterized protein</fullName>
    </submittedName>
</protein>
<dbReference type="KEGG" id="sphl:LPB140_02600"/>
<organism evidence="1 2">
    <name type="scientific">Sphingorhabdus lutea</name>
    <dbReference type="NCBI Taxonomy" id="1913578"/>
    <lineage>
        <taxon>Bacteria</taxon>
        <taxon>Pseudomonadati</taxon>
        <taxon>Pseudomonadota</taxon>
        <taxon>Alphaproteobacteria</taxon>
        <taxon>Sphingomonadales</taxon>
        <taxon>Sphingomonadaceae</taxon>
        <taxon>Sphingorhabdus</taxon>
    </lineage>
</organism>
<gene>
    <name evidence="1" type="ORF">LPB140_02600</name>
</gene>
<reference evidence="1 2" key="1">
    <citation type="submission" date="2016-11" db="EMBL/GenBank/DDBJ databases">
        <title>Sphingorhabdus sp. LPB0140, isolated from marine environment.</title>
        <authorList>
            <person name="Kim E."/>
            <person name="Yi H."/>
        </authorList>
    </citation>
    <scope>NUCLEOTIDE SEQUENCE [LARGE SCALE GENOMIC DNA]</scope>
    <source>
        <strain evidence="1 2">LPB0140</strain>
    </source>
</reference>
<dbReference type="AlphaFoldDB" id="A0A1L3J9T6"/>
<dbReference type="STRING" id="1913578.LPB140_02600"/>
<accession>A0A1L3J9T6</accession>
<name>A0A1L3J9T6_9SPHN</name>